<proteinExistence type="predicted"/>
<keyword evidence="1" id="KW-1133">Transmembrane helix</keyword>
<evidence type="ECO:0008006" key="4">
    <source>
        <dbReference type="Google" id="ProtNLM"/>
    </source>
</evidence>
<feature type="transmembrane region" description="Helical" evidence="1">
    <location>
        <begin position="103"/>
        <end position="123"/>
    </location>
</feature>
<dbReference type="STRING" id="1156417.Y919_11215"/>
<sequence>MNSSFLTRTGLMLALALVFQIGFRAFAQPAVGPLVNMVLIMSGALVGTLSGIIVGCLTPLIAFFVGIMPKFPLVPFIMIGNVLLVVVFNYIRNRVSKWGDYLGLVGAAFVKFIWLAFSVRYLIKLFIPKVPEKLIIALSLPQLYTALVGGFLAVLIIKMLPENIFNKS</sequence>
<dbReference type="AlphaFoldDB" id="A0A096BEK8"/>
<comment type="caution">
    <text evidence="2">The sequence shown here is derived from an EMBL/GenBank/DDBJ whole genome shotgun (WGS) entry which is preliminary data.</text>
</comment>
<evidence type="ECO:0000313" key="3">
    <source>
        <dbReference type="Proteomes" id="UP000029622"/>
    </source>
</evidence>
<feature type="transmembrane region" description="Helical" evidence="1">
    <location>
        <begin position="37"/>
        <end position="66"/>
    </location>
</feature>
<protein>
    <recommendedName>
        <fullName evidence="4">ECF transporter S component</fullName>
    </recommendedName>
</protein>
<name>A0A096BEK8_9FIRM</name>
<dbReference type="Gene3D" id="1.10.1760.20">
    <property type="match status" value="1"/>
</dbReference>
<dbReference type="Proteomes" id="UP000029622">
    <property type="component" value="Unassembled WGS sequence"/>
</dbReference>
<feature type="transmembrane region" description="Helical" evidence="1">
    <location>
        <begin position="135"/>
        <end position="157"/>
    </location>
</feature>
<reference evidence="2 3" key="1">
    <citation type="submission" date="2013-12" db="EMBL/GenBank/DDBJ databases">
        <title>Draft genome sequence of Caloranaerobacter sp. H53214.</title>
        <authorList>
            <person name="Jiang L.J."/>
            <person name="Shao Z.Z."/>
            <person name="Long M.N."/>
        </authorList>
    </citation>
    <scope>NUCLEOTIDE SEQUENCE [LARGE SCALE GENOMIC DNA]</scope>
    <source>
        <strain evidence="2 3">H53214</strain>
    </source>
</reference>
<dbReference type="GO" id="GO:0022857">
    <property type="term" value="F:transmembrane transporter activity"/>
    <property type="evidence" value="ECO:0007669"/>
    <property type="project" value="InterPro"/>
</dbReference>
<dbReference type="Pfam" id="PF12822">
    <property type="entry name" value="ECF_trnsprt"/>
    <property type="match status" value="1"/>
</dbReference>
<keyword evidence="1" id="KW-0472">Membrane</keyword>
<evidence type="ECO:0000313" key="2">
    <source>
        <dbReference type="EMBL" id="KGG79570.1"/>
    </source>
</evidence>
<organism evidence="2 3">
    <name type="scientific">Caloranaerobacter azorensis H53214</name>
    <dbReference type="NCBI Taxonomy" id="1156417"/>
    <lineage>
        <taxon>Bacteria</taxon>
        <taxon>Bacillati</taxon>
        <taxon>Bacillota</taxon>
        <taxon>Tissierellia</taxon>
        <taxon>Tissierellales</taxon>
        <taxon>Thermohalobacteraceae</taxon>
        <taxon>Caloranaerobacter</taxon>
    </lineage>
</organism>
<feature type="transmembrane region" description="Helical" evidence="1">
    <location>
        <begin position="73"/>
        <end position="91"/>
    </location>
</feature>
<dbReference type="InterPro" id="IPR024529">
    <property type="entry name" value="ECF_trnsprt_substrate-spec"/>
</dbReference>
<evidence type="ECO:0000256" key="1">
    <source>
        <dbReference type="SAM" id="Phobius"/>
    </source>
</evidence>
<keyword evidence="1" id="KW-0812">Transmembrane</keyword>
<accession>A0A096BEK8</accession>
<gene>
    <name evidence="2" type="ORF">Y919_11215</name>
</gene>
<dbReference type="EMBL" id="AZTB01000080">
    <property type="protein sequence ID" value="KGG79570.1"/>
    <property type="molecule type" value="Genomic_DNA"/>
</dbReference>